<dbReference type="Gene3D" id="1.20.1280.50">
    <property type="match status" value="1"/>
</dbReference>
<dbReference type="AlphaFoldDB" id="A0A914CE49"/>
<dbReference type="Proteomes" id="UP000887540">
    <property type="component" value="Unplaced"/>
</dbReference>
<dbReference type="InterPro" id="IPR001810">
    <property type="entry name" value="F-box_dom"/>
</dbReference>
<accession>A0A914CE49</accession>
<reference evidence="3" key="1">
    <citation type="submission" date="2022-11" db="UniProtKB">
        <authorList>
            <consortium name="WormBaseParasite"/>
        </authorList>
    </citation>
    <scope>IDENTIFICATION</scope>
</reference>
<evidence type="ECO:0000313" key="3">
    <source>
        <dbReference type="WBParaSite" id="ACRNAN_Path_930.g3586.t1"/>
    </source>
</evidence>
<name>A0A914CE49_9BILA</name>
<organism evidence="2 3">
    <name type="scientific">Acrobeloides nanus</name>
    <dbReference type="NCBI Taxonomy" id="290746"/>
    <lineage>
        <taxon>Eukaryota</taxon>
        <taxon>Metazoa</taxon>
        <taxon>Ecdysozoa</taxon>
        <taxon>Nematoda</taxon>
        <taxon>Chromadorea</taxon>
        <taxon>Rhabditida</taxon>
        <taxon>Tylenchina</taxon>
        <taxon>Cephalobomorpha</taxon>
        <taxon>Cephaloboidea</taxon>
        <taxon>Cephalobidae</taxon>
        <taxon>Acrobeloides</taxon>
    </lineage>
</organism>
<dbReference type="WBParaSite" id="ACRNAN_Path_930.g3586.t1">
    <property type="protein sequence ID" value="ACRNAN_Path_930.g3586.t1"/>
    <property type="gene ID" value="ACRNAN_Path_930.g3586"/>
</dbReference>
<dbReference type="SUPFAM" id="SSF81383">
    <property type="entry name" value="F-box domain"/>
    <property type="match status" value="1"/>
</dbReference>
<evidence type="ECO:0000259" key="1">
    <source>
        <dbReference type="SMART" id="SM00256"/>
    </source>
</evidence>
<feature type="domain" description="F-box" evidence="1">
    <location>
        <begin position="17"/>
        <end position="57"/>
    </location>
</feature>
<proteinExistence type="predicted"/>
<dbReference type="InterPro" id="IPR036047">
    <property type="entry name" value="F-box-like_dom_sf"/>
</dbReference>
<keyword evidence="2" id="KW-1185">Reference proteome</keyword>
<dbReference type="SMART" id="SM00256">
    <property type="entry name" value="FBOX"/>
    <property type="match status" value="1"/>
</dbReference>
<dbReference type="Pfam" id="PF12937">
    <property type="entry name" value="F-box-like"/>
    <property type="match status" value="1"/>
</dbReference>
<sequence>MDTSQPGSSEENKPVFLPINAVVRIFSFLKRDDLDRCKRVNKMWRKLITNHNSNLPKRTIECLILTTDHEFRMTTIYEDKVDEYAVKKYFGELDIDGYEVNNKKKLPKPFITRRDFKFPCGDNLKVDIPKNYSFPAWDPFHLQFCTPGKHLIHKPGRRYGKKLFTQPMAFYEHLAFVLKNCHVKNIILHKFTFTELFVEKFIETLEGGLDVEILYMHYAKLRYISPATFHRFLNEAVRAERYVMEHMLFVLPNHINSELMRMPSIQKARSFFVGYCTSRVGGILTLNISPQAFLELASYNGREDENPPEREFFGVALSRITDDNSVLADFSKAYRRDFKKSYYKHVLLGGQRYVEGIVVNPNPNPRAQRQAPIQHMPQLI</sequence>
<protein>
    <submittedName>
        <fullName evidence="3">F-box domain-containing protein</fullName>
    </submittedName>
</protein>
<evidence type="ECO:0000313" key="2">
    <source>
        <dbReference type="Proteomes" id="UP000887540"/>
    </source>
</evidence>